<accession>A0A0C9U861</accession>
<dbReference type="EMBL" id="KN837154">
    <property type="protein sequence ID" value="KIJ39213.1"/>
    <property type="molecule type" value="Genomic_DNA"/>
</dbReference>
<protein>
    <recommendedName>
        <fullName evidence="3">F-box domain-containing protein</fullName>
    </recommendedName>
</protein>
<dbReference type="Gene3D" id="3.80.10.10">
    <property type="entry name" value="Ribonuclease Inhibitor"/>
    <property type="match status" value="1"/>
</dbReference>
<dbReference type="PANTHER" id="PTHR38926">
    <property type="entry name" value="F-BOX DOMAIN CONTAINING PROTEIN, EXPRESSED"/>
    <property type="match status" value="1"/>
</dbReference>
<dbReference type="SUPFAM" id="SSF52047">
    <property type="entry name" value="RNI-like"/>
    <property type="match status" value="1"/>
</dbReference>
<evidence type="ECO:0008006" key="3">
    <source>
        <dbReference type="Google" id="ProtNLM"/>
    </source>
</evidence>
<evidence type="ECO:0000313" key="1">
    <source>
        <dbReference type="EMBL" id="KIJ39213.1"/>
    </source>
</evidence>
<keyword evidence="2" id="KW-1185">Reference proteome</keyword>
<dbReference type="InterPro" id="IPR032675">
    <property type="entry name" value="LRR_dom_sf"/>
</dbReference>
<sequence length="459" mass="52800">MGRLALAHIEEYIFRQRAIFAPIRRLPDDILMRIFEESAGPVTQYGTFAWTLTAVCKRWRAVGLACASLWSRIQFNGAYWGIDVISDMFETALTQSRGALLDLTYVSPRKHTELVARIHKVFAASSHLWRTASFTFDDTEENFTWFTKADMSNLESLTITVNRYSFAWDFGYTPKLKRLVLYQDLIMRQTQRSIGTDGYIWSQLTHLSLGILTNLNLYLEILQAAENLESLNVQMLSVNVGPPQSDDLVPLKLPRIRKLCVGNEDSDSINYLVLPNLTELQVCRLGQFAFTSETTYSLVTLFRRSGCNLLKVNLSTSFKESMYILRAMPSIEILNISYTSSPLRNEILEWLVIEDNPPQHSEWTCFLPNLRSLRLDGLYPTDLKPVMDVVLSRLHHIGRQGLRCALESLMFWYKPSTSEDGQEYIEELRKLRNSGRLHVAMQWIQPQHECKTHDGYSAC</sequence>
<gene>
    <name evidence="1" type="ORF">M422DRAFT_258103</name>
</gene>
<dbReference type="AlphaFoldDB" id="A0A0C9U861"/>
<proteinExistence type="predicted"/>
<dbReference type="Gene3D" id="1.20.1280.50">
    <property type="match status" value="1"/>
</dbReference>
<name>A0A0C9U861_SPHS4</name>
<organism evidence="1 2">
    <name type="scientific">Sphaerobolus stellatus (strain SS14)</name>
    <dbReference type="NCBI Taxonomy" id="990650"/>
    <lineage>
        <taxon>Eukaryota</taxon>
        <taxon>Fungi</taxon>
        <taxon>Dikarya</taxon>
        <taxon>Basidiomycota</taxon>
        <taxon>Agaricomycotina</taxon>
        <taxon>Agaricomycetes</taxon>
        <taxon>Phallomycetidae</taxon>
        <taxon>Geastrales</taxon>
        <taxon>Sphaerobolaceae</taxon>
        <taxon>Sphaerobolus</taxon>
    </lineage>
</organism>
<dbReference type="OrthoDB" id="3229088at2759"/>
<dbReference type="Proteomes" id="UP000054279">
    <property type="component" value="Unassembled WGS sequence"/>
</dbReference>
<evidence type="ECO:0000313" key="2">
    <source>
        <dbReference type="Proteomes" id="UP000054279"/>
    </source>
</evidence>
<dbReference type="HOGENOM" id="CLU_727954_0_0_1"/>
<dbReference type="PANTHER" id="PTHR38926:SF80">
    <property type="entry name" value="F-BOX DOMAIN, LEUCINE-RICH REPEAT DOMAIN SUPERFAMILY"/>
    <property type="match status" value="1"/>
</dbReference>
<reference evidence="1 2" key="1">
    <citation type="submission" date="2014-06" db="EMBL/GenBank/DDBJ databases">
        <title>Evolutionary Origins and Diversification of the Mycorrhizal Mutualists.</title>
        <authorList>
            <consortium name="DOE Joint Genome Institute"/>
            <consortium name="Mycorrhizal Genomics Consortium"/>
            <person name="Kohler A."/>
            <person name="Kuo A."/>
            <person name="Nagy L.G."/>
            <person name="Floudas D."/>
            <person name="Copeland A."/>
            <person name="Barry K.W."/>
            <person name="Cichocki N."/>
            <person name="Veneault-Fourrey C."/>
            <person name="LaButti K."/>
            <person name="Lindquist E.A."/>
            <person name="Lipzen A."/>
            <person name="Lundell T."/>
            <person name="Morin E."/>
            <person name="Murat C."/>
            <person name="Riley R."/>
            <person name="Ohm R."/>
            <person name="Sun H."/>
            <person name="Tunlid A."/>
            <person name="Henrissat B."/>
            <person name="Grigoriev I.V."/>
            <person name="Hibbett D.S."/>
            <person name="Martin F."/>
        </authorList>
    </citation>
    <scope>NUCLEOTIDE SEQUENCE [LARGE SCALE GENOMIC DNA]</scope>
    <source>
        <strain evidence="1 2">SS14</strain>
    </source>
</reference>